<evidence type="ECO:0000256" key="2">
    <source>
        <dbReference type="ARBA" id="ARBA00022475"/>
    </source>
</evidence>
<evidence type="ECO:0000313" key="8">
    <source>
        <dbReference type="EMBL" id="ODC04107.1"/>
    </source>
</evidence>
<dbReference type="AlphaFoldDB" id="A0A1E2VAU3"/>
<evidence type="ECO:0000256" key="6">
    <source>
        <dbReference type="SAM" id="Phobius"/>
    </source>
</evidence>
<organism evidence="8 9">
    <name type="scientific">Terasakiispira papahanaumokuakeensis</name>
    <dbReference type="NCBI Taxonomy" id="197479"/>
    <lineage>
        <taxon>Bacteria</taxon>
        <taxon>Pseudomonadati</taxon>
        <taxon>Pseudomonadota</taxon>
        <taxon>Gammaproteobacteria</taxon>
        <taxon>Oceanospirillales</taxon>
        <taxon>Terasakiispira</taxon>
    </lineage>
</organism>
<comment type="subcellular location">
    <subcellularLocation>
        <location evidence="1">Cell membrane</location>
        <topology evidence="1">Multi-pass membrane protein</topology>
    </subcellularLocation>
</comment>
<evidence type="ECO:0000256" key="5">
    <source>
        <dbReference type="ARBA" id="ARBA00023136"/>
    </source>
</evidence>
<dbReference type="RefSeq" id="WP_068998946.1">
    <property type="nucleotide sequence ID" value="NZ_MDTQ01000001.1"/>
</dbReference>
<dbReference type="InterPro" id="IPR007895">
    <property type="entry name" value="MASE1"/>
</dbReference>
<feature type="transmembrane region" description="Helical" evidence="6">
    <location>
        <begin position="46"/>
        <end position="68"/>
    </location>
</feature>
<keyword evidence="5 6" id="KW-0472">Membrane</keyword>
<feature type="transmembrane region" description="Helical" evidence="6">
    <location>
        <begin position="152"/>
        <end position="175"/>
    </location>
</feature>
<evidence type="ECO:0000256" key="4">
    <source>
        <dbReference type="ARBA" id="ARBA00022989"/>
    </source>
</evidence>
<feature type="domain" description="MASE1" evidence="7">
    <location>
        <begin position="11"/>
        <end position="200"/>
    </location>
</feature>
<evidence type="ECO:0000313" key="9">
    <source>
        <dbReference type="Proteomes" id="UP000094291"/>
    </source>
</evidence>
<gene>
    <name evidence="8" type="ORF">BFW38_11790</name>
</gene>
<evidence type="ECO:0000259" key="7">
    <source>
        <dbReference type="Pfam" id="PF05231"/>
    </source>
</evidence>
<protein>
    <recommendedName>
        <fullName evidence="7">MASE1 domain-containing protein</fullName>
    </recommendedName>
</protein>
<keyword evidence="2" id="KW-1003">Cell membrane</keyword>
<comment type="caution">
    <text evidence="8">The sequence shown here is derived from an EMBL/GenBank/DDBJ whole genome shotgun (WGS) entry which is preliminary data.</text>
</comment>
<name>A0A1E2VAU3_9GAMM</name>
<accession>A0A1E2VAU3</accession>
<feature type="transmembrane region" description="Helical" evidence="6">
    <location>
        <begin position="120"/>
        <end position="140"/>
    </location>
</feature>
<dbReference type="Pfam" id="PF05231">
    <property type="entry name" value="MASE1"/>
    <property type="match status" value="1"/>
</dbReference>
<reference evidence="8 9" key="1">
    <citation type="submission" date="2016-08" db="EMBL/GenBank/DDBJ databases">
        <authorList>
            <person name="Seilhamer J.J."/>
        </authorList>
    </citation>
    <scope>NUCLEOTIDE SEQUENCE [LARGE SCALE GENOMIC DNA]</scope>
    <source>
        <strain evidence="8 9">PH27A</strain>
    </source>
</reference>
<proteinExistence type="predicted"/>
<feature type="transmembrane region" description="Helical" evidence="6">
    <location>
        <begin position="75"/>
        <end position="100"/>
    </location>
</feature>
<dbReference type="Proteomes" id="UP000094291">
    <property type="component" value="Unassembled WGS sequence"/>
</dbReference>
<sequence length="310" mass="34618">MQIRAMKGCALLALIYSLTGILLTLLSLHPQIINLWLPAGFALATLIKYGLRLLPGVFLGNLLFNLWLNQHFDSLALSSITGSILIATGASVQASVAYWGLKRFVAEPLNITRAEHAWKFSIFGAFLPCLINASIGTLSLHITQSIFNLHDAVINWALWWTADSFGTILGAPLAMAVIQKPSHYQRLTVKLGLTIASVLLFNQLYFHQLYKQLETSFDQQIQVLQAQLQGIFERNLADLAQLERYVSQHGDISSAEFSAEAEPLLRRNPSMRAYSWDPLIPKSQQHQFETQLSHELGRPVKVSPPLFASR</sequence>
<evidence type="ECO:0000256" key="1">
    <source>
        <dbReference type="ARBA" id="ARBA00004651"/>
    </source>
</evidence>
<dbReference type="GO" id="GO:0005886">
    <property type="term" value="C:plasma membrane"/>
    <property type="evidence" value="ECO:0007669"/>
    <property type="project" value="UniProtKB-SubCell"/>
</dbReference>
<dbReference type="STRING" id="197479.BFW38_11790"/>
<keyword evidence="3 6" id="KW-0812">Transmembrane</keyword>
<keyword evidence="9" id="KW-1185">Reference proteome</keyword>
<evidence type="ECO:0000256" key="3">
    <source>
        <dbReference type="ARBA" id="ARBA00022692"/>
    </source>
</evidence>
<keyword evidence="4 6" id="KW-1133">Transmembrane helix</keyword>
<dbReference type="EMBL" id="MDTQ01000001">
    <property type="protein sequence ID" value="ODC04107.1"/>
    <property type="molecule type" value="Genomic_DNA"/>
</dbReference>